<protein>
    <recommendedName>
        <fullName evidence="3 5">Flagellar hook protein FlgE</fullName>
    </recommendedName>
</protein>
<evidence type="ECO:0000256" key="1">
    <source>
        <dbReference type="ARBA" id="ARBA00004117"/>
    </source>
</evidence>
<dbReference type="InterPro" id="IPR019776">
    <property type="entry name" value="Flagellar_basal_body_rod_CS"/>
</dbReference>
<keyword evidence="9" id="KW-0966">Cell projection</keyword>
<evidence type="ECO:0000256" key="2">
    <source>
        <dbReference type="ARBA" id="ARBA00009677"/>
    </source>
</evidence>
<evidence type="ECO:0000256" key="3">
    <source>
        <dbReference type="ARBA" id="ARBA00019015"/>
    </source>
</evidence>
<dbReference type="GO" id="GO:0005829">
    <property type="term" value="C:cytosol"/>
    <property type="evidence" value="ECO:0007669"/>
    <property type="project" value="TreeGrafter"/>
</dbReference>
<comment type="function">
    <text evidence="5">A flexible structure which links the flagellar filament to the drive apparatus in the basal body.</text>
</comment>
<dbReference type="RefSeq" id="WP_005416459.1">
    <property type="nucleotide sequence ID" value="NZ_CP104289.1"/>
</dbReference>
<keyword evidence="4 5" id="KW-0975">Bacterial flagellum</keyword>
<keyword evidence="9" id="KW-0969">Cilium</keyword>
<dbReference type="Proteomes" id="UP000216433">
    <property type="component" value="Unassembled WGS sequence"/>
</dbReference>
<dbReference type="Proteomes" id="UP000197090">
    <property type="component" value="Unassembled WGS sequence"/>
</dbReference>
<feature type="domain" description="Flagellar basal-body/hook protein C-terminal" evidence="7">
    <location>
        <begin position="361"/>
        <end position="406"/>
    </location>
</feature>
<reference evidence="10 12" key="1">
    <citation type="submission" date="2017-06" db="EMBL/GenBank/DDBJ databases">
        <title>Genome sequencing and assembly of Stenotrophomonas maltophilia DF07.</title>
        <authorList>
            <person name="Iyer R."/>
        </authorList>
    </citation>
    <scope>NUCLEOTIDE SEQUENCE [LARGE SCALE GENOMIC DNA]</scope>
    <source>
        <strain evidence="10 12">DF07</strain>
    </source>
</reference>
<organism evidence="9 11">
    <name type="scientific">Stenotrophomonas maltophilia</name>
    <name type="common">Pseudomonas maltophilia</name>
    <name type="synonym">Xanthomonas maltophilia</name>
    <dbReference type="NCBI Taxonomy" id="40324"/>
    <lineage>
        <taxon>Bacteria</taxon>
        <taxon>Pseudomonadati</taxon>
        <taxon>Pseudomonadota</taxon>
        <taxon>Gammaproteobacteria</taxon>
        <taxon>Lysobacterales</taxon>
        <taxon>Lysobacteraceae</taxon>
        <taxon>Stenotrophomonas</taxon>
        <taxon>Stenotrophomonas maltophilia group</taxon>
    </lineage>
</organism>
<evidence type="ECO:0000259" key="8">
    <source>
        <dbReference type="Pfam" id="PF07559"/>
    </source>
</evidence>
<dbReference type="SUPFAM" id="SSF117143">
    <property type="entry name" value="Flagellar hook protein flgE"/>
    <property type="match status" value="1"/>
</dbReference>
<dbReference type="PANTHER" id="PTHR30435:SF1">
    <property type="entry name" value="FLAGELLAR HOOK PROTEIN FLGE"/>
    <property type="match status" value="1"/>
</dbReference>
<dbReference type="PROSITE" id="PS00588">
    <property type="entry name" value="FLAGELLA_BB_ROD"/>
    <property type="match status" value="1"/>
</dbReference>
<evidence type="ECO:0000256" key="4">
    <source>
        <dbReference type="ARBA" id="ARBA00023143"/>
    </source>
</evidence>
<evidence type="ECO:0000313" key="12">
    <source>
        <dbReference type="Proteomes" id="UP000216433"/>
    </source>
</evidence>
<dbReference type="GO" id="GO:0009424">
    <property type="term" value="C:bacterial-type flagellum hook"/>
    <property type="evidence" value="ECO:0007669"/>
    <property type="project" value="TreeGrafter"/>
</dbReference>
<evidence type="ECO:0000259" key="7">
    <source>
        <dbReference type="Pfam" id="PF06429"/>
    </source>
</evidence>
<dbReference type="AlphaFoldDB" id="A0A0K2Z442"/>
<dbReference type="Pfam" id="PF00460">
    <property type="entry name" value="Flg_bb_rod"/>
    <property type="match status" value="1"/>
</dbReference>
<keyword evidence="9" id="KW-0282">Flagellum</keyword>
<evidence type="ECO:0000313" key="10">
    <source>
        <dbReference type="EMBL" id="PAM71407.1"/>
    </source>
</evidence>
<sequence>MGFNVSLSGINAANTDLSVTANNVANVNTTGFKQSRAEFADLFASTSYGLSKNQTGSGVRVSNVAQQFIQGHNEQTGRSLDMAISGEGFFTMNMNGSRVYSRAGNFQTDSAGYVVNPQGARLQVFAPNADGTNFDAGRLVDLQLLTTDSPPKQTSEVKVGFTLPANAKQPTVATFDPTDSNSYNHSSGGITVYDSLGVSHIQVSYFVKGANPNEWTVHNYVDGQPAGTPTAVTFDNSGKLTAPANGKVGLGTFTPTTGAGQLNMTLDISGSTQYGEKFALRNTQQDGYAAGKLNEITVSESGVVYARYSNGDDKPLGQVALTTFNNTQGLESKGNNLWVETFESGTPRTGMPDTSNLGKIQAGSLEASTVDLTEQLVNMITAQRNFQANAQMITTQDQITQTVINIR</sequence>
<dbReference type="NCBIfam" id="TIGR03506">
    <property type="entry name" value="FlgEFG_subfam"/>
    <property type="match status" value="1"/>
</dbReference>
<feature type="domain" description="Flagellar hook protein FlgE D2" evidence="8">
    <location>
        <begin position="163"/>
        <end position="288"/>
    </location>
</feature>
<dbReference type="Pfam" id="PF07559">
    <property type="entry name" value="FlgE_D2"/>
    <property type="match status" value="1"/>
</dbReference>
<comment type="subcellular location">
    <subcellularLocation>
        <location evidence="1 5">Bacterial flagellum basal body</location>
    </subcellularLocation>
</comment>
<dbReference type="PANTHER" id="PTHR30435">
    <property type="entry name" value="FLAGELLAR PROTEIN"/>
    <property type="match status" value="1"/>
</dbReference>
<dbReference type="InterPro" id="IPR037925">
    <property type="entry name" value="FlgE/F/G-like"/>
</dbReference>
<dbReference type="InterPro" id="IPR011491">
    <property type="entry name" value="FlgE_D2"/>
</dbReference>
<dbReference type="InterPro" id="IPR037058">
    <property type="entry name" value="Falgellar_hook_FlgE_sf"/>
</dbReference>
<evidence type="ECO:0000313" key="9">
    <source>
        <dbReference type="EMBL" id="OWQ73476.1"/>
    </source>
</evidence>
<name>A0A0K2Z442_STEMA</name>
<dbReference type="GO" id="GO:0009425">
    <property type="term" value="C:bacterial-type flagellum basal body"/>
    <property type="evidence" value="ECO:0007669"/>
    <property type="project" value="UniProtKB-SubCell"/>
</dbReference>
<dbReference type="InterPro" id="IPR010930">
    <property type="entry name" value="Flg_bb/hook_C_dom"/>
</dbReference>
<comment type="caution">
    <text evidence="9">The sequence shown here is derived from an EMBL/GenBank/DDBJ whole genome shotgun (WGS) entry which is preliminary data.</text>
</comment>
<evidence type="ECO:0000256" key="5">
    <source>
        <dbReference type="RuleBase" id="RU362116"/>
    </source>
</evidence>
<proteinExistence type="inferred from homology"/>
<feature type="domain" description="Flagellar basal body rod protein N-terminal" evidence="6">
    <location>
        <begin position="3"/>
        <end position="33"/>
    </location>
</feature>
<dbReference type="InterPro" id="IPR020013">
    <property type="entry name" value="Flagellar_FlgE/F/G"/>
</dbReference>
<comment type="similarity">
    <text evidence="2 5">Belongs to the flagella basal body rod proteins family.</text>
</comment>
<gene>
    <name evidence="9" type="ORF">CEE63_12595</name>
    <name evidence="10" type="ORF">CEK00_11100</name>
</gene>
<evidence type="ECO:0000313" key="11">
    <source>
        <dbReference type="Proteomes" id="UP000197090"/>
    </source>
</evidence>
<evidence type="ECO:0000259" key="6">
    <source>
        <dbReference type="Pfam" id="PF00460"/>
    </source>
</evidence>
<dbReference type="Gene3D" id="2.60.98.20">
    <property type="entry name" value="Flagellar hook protein FlgE"/>
    <property type="match status" value="1"/>
</dbReference>
<dbReference type="GO" id="GO:0071978">
    <property type="term" value="P:bacterial-type flagellum-dependent swarming motility"/>
    <property type="evidence" value="ECO:0007669"/>
    <property type="project" value="TreeGrafter"/>
</dbReference>
<dbReference type="Pfam" id="PF06429">
    <property type="entry name" value="Flg_bbr_C"/>
    <property type="match status" value="1"/>
</dbReference>
<accession>A0A0K2Z442</accession>
<reference evidence="9 11" key="2">
    <citation type="submission" date="2017-06" db="EMBL/GenBank/DDBJ databases">
        <authorList>
            <person name="Kim H.J."/>
            <person name="Triplett B.A."/>
        </authorList>
    </citation>
    <scope>NUCLEOTIDE SEQUENCE [LARGE SCALE GENOMIC DNA]</scope>
    <source>
        <strain evidence="9 11">594</strain>
    </source>
</reference>
<dbReference type="InterPro" id="IPR001444">
    <property type="entry name" value="Flag_bb_rod_N"/>
</dbReference>
<dbReference type="EMBL" id="NIVX01000079">
    <property type="protein sequence ID" value="OWQ73476.1"/>
    <property type="molecule type" value="Genomic_DNA"/>
</dbReference>
<dbReference type="NCBIfam" id="NF004238">
    <property type="entry name" value="PRK05682.1-1"/>
    <property type="match status" value="1"/>
</dbReference>
<dbReference type="EMBL" id="NJGC01000011">
    <property type="protein sequence ID" value="PAM71407.1"/>
    <property type="molecule type" value="Genomic_DNA"/>
</dbReference>